<evidence type="ECO:0000259" key="2">
    <source>
        <dbReference type="PROSITE" id="PS50234"/>
    </source>
</evidence>
<dbReference type="SUPFAM" id="SSF53300">
    <property type="entry name" value="vWA-like"/>
    <property type="match status" value="1"/>
</dbReference>
<feature type="transmembrane region" description="Helical" evidence="1">
    <location>
        <begin position="59"/>
        <end position="80"/>
    </location>
</feature>
<dbReference type="Pfam" id="PF07584">
    <property type="entry name" value="BatA"/>
    <property type="match status" value="1"/>
</dbReference>
<keyword evidence="1" id="KW-0812">Transmembrane</keyword>
<name>A0A919X5I0_9BACI</name>
<dbReference type="Proteomes" id="UP000676917">
    <property type="component" value="Unassembled WGS sequence"/>
</dbReference>
<dbReference type="InterPro" id="IPR002035">
    <property type="entry name" value="VWF_A"/>
</dbReference>
<keyword evidence="1" id="KW-0472">Membrane</keyword>
<comment type="caution">
    <text evidence="3">The sequence shown here is derived from an EMBL/GenBank/DDBJ whole genome shotgun (WGS) entry which is preliminary data.</text>
</comment>
<dbReference type="PANTHER" id="PTHR37464:SF1">
    <property type="entry name" value="BLL2463 PROTEIN"/>
    <property type="match status" value="1"/>
</dbReference>
<reference evidence="3" key="1">
    <citation type="submission" date="2021-03" db="EMBL/GenBank/DDBJ databases">
        <title>Antimicrobial resistance genes in bacteria isolated from Japanese honey, and their potential for conferring macrolide and lincosamide resistance in the American foulbrood pathogen Paenibacillus larvae.</title>
        <authorList>
            <person name="Okamoto M."/>
            <person name="Kumagai M."/>
            <person name="Kanamori H."/>
            <person name="Takamatsu D."/>
        </authorList>
    </citation>
    <scope>NUCLEOTIDE SEQUENCE</scope>
    <source>
        <strain evidence="3">J43TS3</strain>
    </source>
</reference>
<evidence type="ECO:0000313" key="4">
    <source>
        <dbReference type="Proteomes" id="UP000676917"/>
    </source>
</evidence>
<evidence type="ECO:0000313" key="3">
    <source>
        <dbReference type="EMBL" id="GIO26286.1"/>
    </source>
</evidence>
<dbReference type="InterPro" id="IPR024163">
    <property type="entry name" value="Aerotolerance_reg_N"/>
</dbReference>
<proteinExistence type="predicted"/>
<dbReference type="RefSeq" id="WP_212919767.1">
    <property type="nucleotide sequence ID" value="NZ_BORP01000001.1"/>
</dbReference>
<dbReference type="EMBL" id="BORP01000001">
    <property type="protein sequence ID" value="GIO26286.1"/>
    <property type="molecule type" value="Genomic_DNA"/>
</dbReference>
<sequence>MQFIAPIYFLLSIFLVITVLFYLFRKQYENQIIPSTLLWQQVMREWQATKWWKKLQNHILLYLQLLILFLLMLSITRPFWSYLELSGEHIIVVLDSSASMTTEEGDLTRLDLAKNELLNLIDHLDNQRLSIILVEDVPKILLANETSKQKMESMISEVTSSYRHADVRKAIQVANQLLSDTTGEIHVFSDRVNKADVNDLNLSRDLIVNNLGITTKNISLHNFGVAEKDGNVHGLLTIYNEDEEEQLVRITIESEGKIIQEIQDIVEQGKLHQLSLPDLPVKPYYKAMITTVDNYEADNTAIAFLATESKPTFYLIGDINPFITKVLNYLSNDIVQMKSDQEGIDKNGIFIVEQLPEKEWPNGPLFILSPPTGGTFQVGEKKELTIRPQVVKQDPIFQFVNMDEVYIQSSASYQDEEFDTILTSGDIPLISKGNYQGNPIVFLGFDIADTDWPLHASFPIFLYNVMNYLTENQETLGYVKPLEPVEFSHSAVATESKIVTEEGKKVTSLDMNNSFFQAPRFPGLYRVLEYNGKSISEKLFAVSIDQQDKYIKPSESFSIQSKHNTNSKDQKNPNEIWPLLVFIAFLLLLLEWEVYRHGISN</sequence>
<gene>
    <name evidence="3" type="ORF">J43TS3_08970</name>
</gene>
<dbReference type="Pfam" id="PF13519">
    <property type="entry name" value="VWA_2"/>
    <property type="match status" value="1"/>
</dbReference>
<dbReference type="AlphaFoldDB" id="A0A919X5I0"/>
<dbReference type="PANTHER" id="PTHR37464">
    <property type="entry name" value="BLL2463 PROTEIN"/>
    <property type="match status" value="1"/>
</dbReference>
<dbReference type="InterPro" id="IPR036465">
    <property type="entry name" value="vWFA_dom_sf"/>
</dbReference>
<dbReference type="Gene3D" id="3.40.50.410">
    <property type="entry name" value="von Willebrand factor, type A domain"/>
    <property type="match status" value="1"/>
</dbReference>
<accession>A0A919X5I0</accession>
<feature type="domain" description="VWFA" evidence="2">
    <location>
        <begin position="89"/>
        <end position="266"/>
    </location>
</feature>
<keyword evidence="4" id="KW-1185">Reference proteome</keyword>
<keyword evidence="1" id="KW-1133">Transmembrane helix</keyword>
<organism evidence="3 4">
    <name type="scientific">Ornithinibacillus bavariensis</name>
    <dbReference type="NCBI Taxonomy" id="545502"/>
    <lineage>
        <taxon>Bacteria</taxon>
        <taxon>Bacillati</taxon>
        <taxon>Bacillota</taxon>
        <taxon>Bacilli</taxon>
        <taxon>Bacillales</taxon>
        <taxon>Bacillaceae</taxon>
        <taxon>Ornithinibacillus</taxon>
    </lineage>
</organism>
<evidence type="ECO:0000256" key="1">
    <source>
        <dbReference type="SAM" id="Phobius"/>
    </source>
</evidence>
<feature type="transmembrane region" description="Helical" evidence="1">
    <location>
        <begin position="6"/>
        <end position="24"/>
    </location>
</feature>
<dbReference type="PROSITE" id="PS50234">
    <property type="entry name" value="VWFA"/>
    <property type="match status" value="1"/>
</dbReference>
<protein>
    <recommendedName>
        <fullName evidence="2">VWFA domain-containing protein</fullName>
    </recommendedName>
</protein>
<dbReference type="CDD" id="cd00198">
    <property type="entry name" value="vWFA"/>
    <property type="match status" value="1"/>
</dbReference>